<proteinExistence type="predicted"/>
<dbReference type="CDD" id="cd03801">
    <property type="entry name" value="GT4_PimA-like"/>
    <property type="match status" value="1"/>
</dbReference>
<evidence type="ECO:0000313" key="4">
    <source>
        <dbReference type="Proteomes" id="UP000284660"/>
    </source>
</evidence>
<feature type="domain" description="Glycosyl transferase family 1" evidence="1">
    <location>
        <begin position="199"/>
        <end position="356"/>
    </location>
</feature>
<dbReference type="RefSeq" id="WP_008780903.1">
    <property type="nucleotide sequence ID" value="NZ_CP103148.1"/>
</dbReference>
<dbReference type="Pfam" id="PF13439">
    <property type="entry name" value="Glyco_transf_4"/>
    <property type="match status" value="1"/>
</dbReference>
<dbReference type="InterPro" id="IPR028098">
    <property type="entry name" value="Glyco_trans_4-like_N"/>
</dbReference>
<dbReference type="Gene3D" id="3.40.50.2000">
    <property type="entry name" value="Glycogen Phosphorylase B"/>
    <property type="match status" value="2"/>
</dbReference>
<feature type="domain" description="Glycosyltransferase subfamily 4-like N-terminal" evidence="2">
    <location>
        <begin position="15"/>
        <end position="187"/>
    </location>
</feature>
<dbReference type="InterPro" id="IPR001296">
    <property type="entry name" value="Glyco_trans_1"/>
</dbReference>
<dbReference type="EMBL" id="QSJN01000009">
    <property type="protein sequence ID" value="RHD73144.1"/>
    <property type="molecule type" value="Genomic_DNA"/>
</dbReference>
<reference evidence="3 4" key="1">
    <citation type="submission" date="2018-08" db="EMBL/GenBank/DDBJ databases">
        <title>A genome reference for cultivated species of the human gut microbiota.</title>
        <authorList>
            <person name="Zou Y."/>
            <person name="Xue W."/>
            <person name="Luo G."/>
        </authorList>
    </citation>
    <scope>NUCLEOTIDE SEQUENCE [LARGE SCALE GENOMIC DNA]</scope>
    <source>
        <strain evidence="3 4">AM30-4</strain>
    </source>
</reference>
<dbReference type="Pfam" id="PF00534">
    <property type="entry name" value="Glycos_transf_1"/>
    <property type="match status" value="1"/>
</dbReference>
<dbReference type="Proteomes" id="UP000284660">
    <property type="component" value="Unassembled WGS sequence"/>
</dbReference>
<accession>A0A3R6IY07</accession>
<dbReference type="AlphaFoldDB" id="A0A3R6IY07"/>
<gene>
    <name evidence="3" type="ORF">DW782_14965</name>
</gene>
<dbReference type="SUPFAM" id="SSF53756">
    <property type="entry name" value="UDP-Glycosyltransferase/glycogen phosphorylase"/>
    <property type="match status" value="1"/>
</dbReference>
<keyword evidence="3" id="KW-0808">Transferase</keyword>
<organism evidence="3 4">
    <name type="scientific">Parabacteroides distasonis</name>
    <dbReference type="NCBI Taxonomy" id="823"/>
    <lineage>
        <taxon>Bacteria</taxon>
        <taxon>Pseudomonadati</taxon>
        <taxon>Bacteroidota</taxon>
        <taxon>Bacteroidia</taxon>
        <taxon>Bacteroidales</taxon>
        <taxon>Tannerellaceae</taxon>
        <taxon>Parabacteroides</taxon>
    </lineage>
</organism>
<dbReference type="GO" id="GO:0016757">
    <property type="term" value="F:glycosyltransferase activity"/>
    <property type="evidence" value="ECO:0007669"/>
    <property type="project" value="InterPro"/>
</dbReference>
<dbReference type="PANTHER" id="PTHR12526">
    <property type="entry name" value="GLYCOSYLTRANSFERASE"/>
    <property type="match status" value="1"/>
</dbReference>
<dbReference type="PANTHER" id="PTHR12526:SF627">
    <property type="entry name" value="D-RHAMNOSYLTRANSFERASE WBPZ"/>
    <property type="match status" value="1"/>
</dbReference>
<evidence type="ECO:0000313" key="3">
    <source>
        <dbReference type="EMBL" id="RHD73144.1"/>
    </source>
</evidence>
<comment type="caution">
    <text evidence="3">The sequence shown here is derived from an EMBL/GenBank/DDBJ whole genome shotgun (WGS) entry which is preliminary data.</text>
</comment>
<evidence type="ECO:0000259" key="2">
    <source>
        <dbReference type="Pfam" id="PF13439"/>
    </source>
</evidence>
<protein>
    <submittedName>
        <fullName evidence="3">Glycosyltransferase family 1 protein</fullName>
    </submittedName>
</protein>
<name>A0A3R6IY07_PARDI</name>
<sequence>MKVCFFAHYSITNSDGATLSMYNIIDEMLRRGIEVVVVLANTRSLEGRIAEGKIKFIVAPLYGMRMDLNKKTPMTQVKFFVKSICNSIQKRKIEKVLKSENIDIIHINGLDSSIGAEIAQKLKIPYVWHIRQFMEADLGKKLFREKYVYRLVARASSVIAISKDVQAKFEPLLGRKVDLVYNGVPVEKYKLEDVIRFESQATRMLLAGRISVQKGQMDAIKAVELLMRRGIGNVSLTLVGQGESKEYLEYVKSYVKEHKLEQKICILEHHDDLRELRRQCDIGLTCSKKEAFGRVTVENMLAKMLVIGANTGGTLEIVEDGYNGLLYEEGNPESLVNQIEYTMSHRDKAQQMIEQGFIQVIEDFSIKRVVDQVLNLYKLIDSRITI</sequence>
<evidence type="ECO:0000259" key="1">
    <source>
        <dbReference type="Pfam" id="PF00534"/>
    </source>
</evidence>